<reference evidence="1 2" key="1">
    <citation type="submission" date="2020-02" db="EMBL/GenBank/DDBJ databases">
        <title>Comparative genomics of the hypocrealean fungal genus Beauvera.</title>
        <authorList>
            <person name="Showalter D.N."/>
            <person name="Bushley K.E."/>
            <person name="Rehner S.A."/>
        </authorList>
    </citation>
    <scope>NUCLEOTIDE SEQUENCE [LARGE SCALE GENOMIC DNA]</scope>
    <source>
        <strain evidence="1 2">ARSEF4384</strain>
    </source>
</reference>
<name>A0AAW0RY94_9HYPO</name>
<dbReference type="AlphaFoldDB" id="A0AAW0RY94"/>
<comment type="caution">
    <text evidence="1">The sequence shown here is derived from an EMBL/GenBank/DDBJ whole genome shotgun (WGS) entry which is preliminary data.</text>
</comment>
<dbReference type="EMBL" id="JAAHCF010000162">
    <property type="protein sequence ID" value="KAK8147227.1"/>
    <property type="molecule type" value="Genomic_DNA"/>
</dbReference>
<accession>A0AAW0RY94</accession>
<gene>
    <name evidence="1" type="ORF">G3M48_001982</name>
</gene>
<dbReference type="Proteomes" id="UP001397290">
    <property type="component" value="Unassembled WGS sequence"/>
</dbReference>
<organism evidence="1 2">
    <name type="scientific">Beauveria asiatica</name>
    <dbReference type="NCBI Taxonomy" id="1069075"/>
    <lineage>
        <taxon>Eukaryota</taxon>
        <taxon>Fungi</taxon>
        <taxon>Dikarya</taxon>
        <taxon>Ascomycota</taxon>
        <taxon>Pezizomycotina</taxon>
        <taxon>Sordariomycetes</taxon>
        <taxon>Hypocreomycetidae</taxon>
        <taxon>Hypocreales</taxon>
        <taxon>Cordycipitaceae</taxon>
        <taxon>Beauveria</taxon>
    </lineage>
</organism>
<proteinExistence type="predicted"/>
<protein>
    <submittedName>
        <fullName evidence="1">Uncharacterized protein</fullName>
    </submittedName>
</protein>
<keyword evidence="2" id="KW-1185">Reference proteome</keyword>
<evidence type="ECO:0000313" key="1">
    <source>
        <dbReference type="EMBL" id="KAK8147227.1"/>
    </source>
</evidence>
<sequence length="55" mass="6205">MTGAASTSTTTAATEFRGKRFEGRIQRGVDQYMINGQEAQSLDSWLEISWDEYNV</sequence>
<evidence type="ECO:0000313" key="2">
    <source>
        <dbReference type="Proteomes" id="UP001397290"/>
    </source>
</evidence>